<accession>A0A2V2YLL1</accession>
<evidence type="ECO:0000256" key="2">
    <source>
        <dbReference type="ARBA" id="ARBA00011738"/>
    </source>
</evidence>
<keyword evidence="7" id="KW-1185">Reference proteome</keyword>
<dbReference type="InterPro" id="IPR036188">
    <property type="entry name" value="FAD/NAD-bd_sf"/>
</dbReference>
<evidence type="ECO:0000256" key="1">
    <source>
        <dbReference type="ARBA" id="ARBA00001974"/>
    </source>
</evidence>
<dbReference type="InterPro" id="IPR023753">
    <property type="entry name" value="FAD/NAD-binding_dom"/>
</dbReference>
<keyword evidence="3" id="KW-0285">Flavoprotein</keyword>
<evidence type="ECO:0000313" key="7">
    <source>
        <dbReference type="Proteomes" id="UP000246635"/>
    </source>
</evidence>
<sequence length="192" mass="19453">MRMYDIVIIGAGPAGASAALLTAKAGKSTLVVDSDQSITKRAWIENHYGVEAISGPDLIAVGVKQAKKFGAEFVQGKAVQVVSGEGSVSVRTEDGASYEAKHIILATGTGLTEALAEASGIAVKPGTEPRVKTILDADAAGRTSVAGVWAAGAAAGVSVHTIVTAGDGAKVAINVISEINGERYVDHDVLKS</sequence>
<comment type="subunit">
    <text evidence="2">Homodimer.</text>
</comment>
<dbReference type="AlphaFoldDB" id="A0A2V2YLL1"/>
<dbReference type="InterPro" id="IPR050097">
    <property type="entry name" value="Ferredoxin-NADP_redctase_2"/>
</dbReference>
<evidence type="ECO:0000256" key="4">
    <source>
        <dbReference type="ARBA" id="ARBA00023002"/>
    </source>
</evidence>
<evidence type="ECO:0000256" key="3">
    <source>
        <dbReference type="ARBA" id="ARBA00022630"/>
    </source>
</evidence>
<comment type="cofactor">
    <cofactor evidence="1">
        <name>FAD</name>
        <dbReference type="ChEBI" id="CHEBI:57692"/>
    </cofactor>
</comment>
<evidence type="ECO:0000313" key="6">
    <source>
        <dbReference type="EMBL" id="PWV93775.1"/>
    </source>
</evidence>
<feature type="domain" description="FAD/NAD(P)-binding" evidence="5">
    <location>
        <begin position="4"/>
        <end position="108"/>
    </location>
</feature>
<keyword evidence="4" id="KW-0560">Oxidoreductase</keyword>
<gene>
    <name evidence="6" type="ORF">DFQ01_13414</name>
</gene>
<dbReference type="GO" id="GO:0016491">
    <property type="term" value="F:oxidoreductase activity"/>
    <property type="evidence" value="ECO:0007669"/>
    <property type="project" value="UniProtKB-KW"/>
</dbReference>
<proteinExistence type="predicted"/>
<dbReference type="Gene3D" id="3.50.50.60">
    <property type="entry name" value="FAD/NAD(P)-binding domain"/>
    <property type="match status" value="1"/>
</dbReference>
<name>A0A2V2YLL1_9BACL</name>
<dbReference type="PRINTS" id="PR00368">
    <property type="entry name" value="FADPNR"/>
</dbReference>
<organism evidence="6 7">
    <name type="scientific">Paenibacillus cellulosilyticus</name>
    <dbReference type="NCBI Taxonomy" id="375489"/>
    <lineage>
        <taxon>Bacteria</taxon>
        <taxon>Bacillati</taxon>
        <taxon>Bacillota</taxon>
        <taxon>Bacilli</taxon>
        <taxon>Bacillales</taxon>
        <taxon>Paenibacillaceae</taxon>
        <taxon>Paenibacillus</taxon>
    </lineage>
</organism>
<dbReference type="PRINTS" id="PR00469">
    <property type="entry name" value="PNDRDTASEII"/>
</dbReference>
<dbReference type="PANTHER" id="PTHR48105">
    <property type="entry name" value="THIOREDOXIN REDUCTASE 1-RELATED-RELATED"/>
    <property type="match status" value="1"/>
</dbReference>
<evidence type="ECO:0000259" key="5">
    <source>
        <dbReference type="Pfam" id="PF07992"/>
    </source>
</evidence>
<reference evidence="6 7" key="1">
    <citation type="submission" date="2018-05" db="EMBL/GenBank/DDBJ databases">
        <title>Genomic Encyclopedia of Type Strains, Phase III (KMG-III): the genomes of soil and plant-associated and newly described type strains.</title>
        <authorList>
            <person name="Whitman W."/>
        </authorList>
    </citation>
    <scope>NUCLEOTIDE SEQUENCE [LARGE SCALE GENOMIC DNA]</scope>
    <source>
        <strain evidence="6 7">CECT 5696</strain>
    </source>
</reference>
<dbReference type="EMBL" id="QGTQ01000034">
    <property type="protein sequence ID" value="PWV93775.1"/>
    <property type="molecule type" value="Genomic_DNA"/>
</dbReference>
<dbReference type="Pfam" id="PF07992">
    <property type="entry name" value="Pyr_redox_2"/>
    <property type="match status" value="1"/>
</dbReference>
<comment type="caution">
    <text evidence="6">The sequence shown here is derived from an EMBL/GenBank/DDBJ whole genome shotgun (WGS) entry which is preliminary data.</text>
</comment>
<dbReference type="SUPFAM" id="SSF51905">
    <property type="entry name" value="FAD/NAD(P)-binding domain"/>
    <property type="match status" value="1"/>
</dbReference>
<protein>
    <submittedName>
        <fullName evidence="6">Pyridine nucleotide-disulfide oxidoreductase</fullName>
    </submittedName>
</protein>
<dbReference type="Proteomes" id="UP000246635">
    <property type="component" value="Unassembled WGS sequence"/>
</dbReference>